<evidence type="ECO:0000313" key="4">
    <source>
        <dbReference type="EMBL" id="OYD15461.1"/>
    </source>
</evidence>
<proteinExistence type="predicted"/>
<dbReference type="InterPro" id="IPR013783">
    <property type="entry name" value="Ig-like_fold"/>
</dbReference>
<accession>A0A235BTN3</accession>
<dbReference type="SUPFAM" id="SSF54001">
    <property type="entry name" value="Cysteine proteinases"/>
    <property type="match status" value="1"/>
</dbReference>
<feature type="domain" description="Secretion system C-terminal sorting" evidence="2">
    <location>
        <begin position="912"/>
        <end position="992"/>
    </location>
</feature>
<dbReference type="CDD" id="cd02619">
    <property type="entry name" value="Peptidase_C1"/>
    <property type="match status" value="1"/>
</dbReference>
<dbReference type="Proteomes" id="UP000215215">
    <property type="component" value="Unassembled WGS sequence"/>
</dbReference>
<name>A0A235BTN3_UNCW3</name>
<dbReference type="Gene3D" id="2.60.40.4070">
    <property type="match status" value="1"/>
</dbReference>
<dbReference type="InterPro" id="IPR025660">
    <property type="entry name" value="Pept_his_AS"/>
</dbReference>
<evidence type="ECO:0000313" key="5">
    <source>
        <dbReference type="Proteomes" id="UP000215215"/>
    </source>
</evidence>
<dbReference type="GO" id="GO:0008234">
    <property type="term" value="F:cysteine-type peptidase activity"/>
    <property type="evidence" value="ECO:0007669"/>
    <property type="project" value="InterPro"/>
</dbReference>
<gene>
    <name evidence="4" type="ORF">CH333_05710</name>
    <name evidence="3" type="ORF">CH333_06585</name>
</gene>
<evidence type="ECO:0000259" key="1">
    <source>
        <dbReference type="Pfam" id="PF00112"/>
    </source>
</evidence>
<dbReference type="EMBL" id="NOZQ01000143">
    <property type="protein sequence ID" value="OYD15097.1"/>
    <property type="molecule type" value="Genomic_DNA"/>
</dbReference>
<evidence type="ECO:0000313" key="3">
    <source>
        <dbReference type="EMBL" id="OYD15097.1"/>
    </source>
</evidence>
<organism evidence="3 5">
    <name type="scientific">candidate division WOR-3 bacterium JGI_Cruoil_03_44_89</name>
    <dbReference type="NCBI Taxonomy" id="1973748"/>
    <lineage>
        <taxon>Bacteria</taxon>
        <taxon>Bacteria division WOR-3</taxon>
    </lineage>
</organism>
<dbReference type="InterPro" id="IPR026444">
    <property type="entry name" value="Secre_tail"/>
</dbReference>
<dbReference type="GO" id="GO:0006508">
    <property type="term" value="P:proteolysis"/>
    <property type="evidence" value="ECO:0007669"/>
    <property type="project" value="InterPro"/>
</dbReference>
<dbReference type="InterPro" id="IPR000668">
    <property type="entry name" value="Peptidase_C1A_C"/>
</dbReference>
<dbReference type="PROSITE" id="PS00639">
    <property type="entry name" value="THIOL_PROTEASE_HIS"/>
    <property type="match status" value="1"/>
</dbReference>
<sequence>MTVGIEVWSTNFDNIEDYDTMFCVVDTGTGYIRGGHAVTMVGYDDNKITHDGTGAFRLVNSWGTGWGNGGFFWMSYEAVKHPRLSQRWINYTVDRVGYSPTVQVRYRLNHPTRGRIDTRLGVGSSGSPDWIKDFFNWNKPMQADWSFPAHNIVLDISDGDSHLDSTTANNVFLRCIDILSDGQAGSIEYFFCEHLGWGTSSVSSETPQSIPDDRTPAYVNLSLQGSVPNISVTPDTLVFSCVNFTLKKLLGLNSASSLSYPTFNFHHIDVGFKGPGLTRRRRSIEKKMRIGLNSDVIESRLSVKNSLSKSSGRIYSFSEIYKAASGKKALSRSKSDEVYSNRLDGRSSEDTIHFDGPYNNDGIGLTAGGTYEAGTRITPTELAGYNGWLTTAIIFYHHDTTTHSCAAKVYSAGTDTTPGALITQRSYSASDSGWHRIDLTDPVALDAGQDIWASVEVKHAAGEYPIGIDAGPAIDGKGDWIYFGGTWSELQDIPLDYNWNVRVIVSAGDTVKTMLVCNTGNVSLDVDSIIASETWITNVSPTSFTIPPGDSQSVTVTVTSDALGNGIHHANLSIYSDDLYANPYIEPVKFVISSASIEPDIFVTPDTLDFSYGKGAASGPSFLESDEDMRGLAFAARSMEDVNRYSRSPDDTIYYDDGTGYFAYQGTYNALYWAVRFTPVQPCTVKAGMVMTWVYTGNAPACSLFVWDDVSGQPGSMVAGPFTFTADNAFVTVPITPEYTDADDFWVGYYLPWYSPGDTTYALTDSSSEYGSRQSISADRLSWTVNPGLSGDLMIRAIVSYEGVGIDTVETMVVHNTGTANLNVTSIAGSETWITGISPTSFTVPPGDSQNVTVTVTRDGLANGTHYAYLSIYSDDPDENPYSEPVKFIVIAGTEIIEEETAPEVFFLSQNYPNPFNHTTVIEFGLAKDSYVNISIYNLAGQRVTTLMNRPNEAGYYKINWSGMNDKGMKVSPGIYFISFITGDYKSVKKLLLIR</sequence>
<reference evidence="3 5" key="1">
    <citation type="submission" date="2017-07" db="EMBL/GenBank/DDBJ databases">
        <title>Recovery of genomes from metagenomes via a dereplication, aggregation, and scoring strategy.</title>
        <authorList>
            <person name="Sieber C.M."/>
            <person name="Probst A.J."/>
            <person name="Sharrar A."/>
            <person name="Thomas B.C."/>
            <person name="Hess M."/>
            <person name="Tringe S.G."/>
            <person name="Banfield J.F."/>
        </authorList>
    </citation>
    <scope>NUCLEOTIDE SEQUENCE [LARGE SCALE GENOMIC DNA]</scope>
    <source>
        <strain evidence="3">JGI_Cruoil_03_44_89</strain>
    </source>
</reference>
<protein>
    <recommendedName>
        <fullName evidence="6">FlgD Ig-like domain-containing protein</fullName>
    </recommendedName>
</protein>
<dbReference type="Gene3D" id="2.60.40.10">
    <property type="entry name" value="Immunoglobulins"/>
    <property type="match status" value="2"/>
</dbReference>
<dbReference type="NCBIfam" id="TIGR04183">
    <property type="entry name" value="Por_Secre_tail"/>
    <property type="match status" value="1"/>
</dbReference>
<dbReference type="Pfam" id="PF18962">
    <property type="entry name" value="Por_Secre_tail"/>
    <property type="match status" value="1"/>
</dbReference>
<dbReference type="EMBL" id="NOZQ01000119">
    <property type="protein sequence ID" value="OYD15461.1"/>
    <property type="molecule type" value="Genomic_DNA"/>
</dbReference>
<dbReference type="InterPro" id="IPR038765">
    <property type="entry name" value="Papain-like_cys_pep_sf"/>
</dbReference>
<dbReference type="Pfam" id="PF00112">
    <property type="entry name" value="Peptidase_C1"/>
    <property type="match status" value="1"/>
</dbReference>
<evidence type="ECO:0008006" key="6">
    <source>
        <dbReference type="Google" id="ProtNLM"/>
    </source>
</evidence>
<feature type="domain" description="Peptidase C1A papain C-terminal" evidence="1">
    <location>
        <begin position="32"/>
        <end position="78"/>
    </location>
</feature>
<comment type="caution">
    <text evidence="3">The sequence shown here is derived from an EMBL/GenBank/DDBJ whole genome shotgun (WGS) entry which is preliminary data.</text>
</comment>
<dbReference type="Gene3D" id="3.90.70.10">
    <property type="entry name" value="Cysteine proteinases"/>
    <property type="match status" value="1"/>
</dbReference>
<dbReference type="AlphaFoldDB" id="A0A235BTN3"/>
<evidence type="ECO:0000259" key="2">
    <source>
        <dbReference type="Pfam" id="PF18962"/>
    </source>
</evidence>